<feature type="signal peptide" evidence="4">
    <location>
        <begin position="1"/>
        <end position="19"/>
    </location>
</feature>
<dbReference type="OrthoDB" id="2582440at2"/>
<dbReference type="InterPro" id="IPR006558">
    <property type="entry name" value="LamG-like"/>
</dbReference>
<dbReference type="SMART" id="SM00560">
    <property type="entry name" value="LamGL"/>
    <property type="match status" value="1"/>
</dbReference>
<dbReference type="Gene3D" id="2.60.120.200">
    <property type="match status" value="1"/>
</dbReference>
<name>A0A1M6B2I1_9FLAO</name>
<dbReference type="EMBL" id="FQYK01000001">
    <property type="protein sequence ID" value="SHI42808.1"/>
    <property type="molecule type" value="Genomic_DNA"/>
</dbReference>
<dbReference type="GO" id="GO:0005975">
    <property type="term" value="P:carbohydrate metabolic process"/>
    <property type="evidence" value="ECO:0007669"/>
    <property type="project" value="UniProtKB-ARBA"/>
</dbReference>
<keyword evidence="2" id="KW-1015">Disulfide bond</keyword>
<dbReference type="RefSeq" id="WP_019385936.1">
    <property type="nucleotide sequence ID" value="NZ_ALIH01000001.1"/>
</dbReference>
<dbReference type="Gene3D" id="2.60.120.260">
    <property type="entry name" value="Galactose-binding domain-like"/>
    <property type="match status" value="1"/>
</dbReference>
<dbReference type="eggNOG" id="COG1361">
    <property type="taxonomic scope" value="Bacteria"/>
</dbReference>
<dbReference type="Pfam" id="PF13385">
    <property type="entry name" value="Laminin_G_3"/>
    <property type="match status" value="1"/>
</dbReference>
<evidence type="ECO:0000256" key="3">
    <source>
        <dbReference type="SAM" id="MobiDB-lite"/>
    </source>
</evidence>
<dbReference type="GO" id="GO:0004553">
    <property type="term" value="F:hydrolase activity, hydrolyzing O-glycosyl compounds"/>
    <property type="evidence" value="ECO:0007669"/>
    <property type="project" value="UniProtKB-ARBA"/>
</dbReference>
<dbReference type="SUPFAM" id="SSF49899">
    <property type="entry name" value="Concanavalin A-like lectins/glucanases"/>
    <property type="match status" value="1"/>
</dbReference>
<evidence type="ECO:0000256" key="4">
    <source>
        <dbReference type="SAM" id="SignalP"/>
    </source>
</evidence>
<dbReference type="eggNOG" id="COG3291">
    <property type="taxonomic scope" value="Bacteria"/>
</dbReference>
<dbReference type="eggNOG" id="COG1345">
    <property type="taxonomic scope" value="Bacteria"/>
</dbReference>
<proteinExistence type="predicted"/>
<accession>A0A1M6B2I1</accession>
<organism evidence="6 7">
    <name type="scientific">Algibacter luteus</name>
    <dbReference type="NCBI Taxonomy" id="1178825"/>
    <lineage>
        <taxon>Bacteria</taxon>
        <taxon>Pseudomonadati</taxon>
        <taxon>Bacteroidota</taxon>
        <taxon>Flavobacteriia</taxon>
        <taxon>Flavobacteriales</taxon>
        <taxon>Flavobacteriaceae</taxon>
        <taxon>Algibacter</taxon>
    </lineage>
</organism>
<evidence type="ECO:0000256" key="1">
    <source>
        <dbReference type="ARBA" id="ARBA00022729"/>
    </source>
</evidence>
<evidence type="ECO:0000313" key="6">
    <source>
        <dbReference type="EMBL" id="SHI42808.1"/>
    </source>
</evidence>
<protein>
    <submittedName>
        <fullName evidence="6">Por secretion system C-terminal sorting domain-containing protein</fullName>
    </submittedName>
</protein>
<dbReference type="Proteomes" id="UP000184396">
    <property type="component" value="Unassembled WGS sequence"/>
</dbReference>
<feature type="compositionally biased region" description="Basic and acidic residues" evidence="3">
    <location>
        <begin position="1278"/>
        <end position="1291"/>
    </location>
</feature>
<dbReference type="NCBIfam" id="TIGR04183">
    <property type="entry name" value="Por_Secre_tail"/>
    <property type="match status" value="1"/>
</dbReference>
<dbReference type="InterPro" id="IPR026444">
    <property type="entry name" value="Secre_tail"/>
</dbReference>
<dbReference type="STRING" id="1178825.SAMN05216261_0742"/>
<feature type="domain" description="LamG-like jellyroll fold" evidence="5">
    <location>
        <begin position="676"/>
        <end position="817"/>
    </location>
</feature>
<keyword evidence="7" id="KW-1185">Reference proteome</keyword>
<feature type="region of interest" description="Disordered" evidence="3">
    <location>
        <begin position="1265"/>
        <end position="1291"/>
    </location>
</feature>
<sequence length="1521" mass="164532">MNKSLLLIVLCFLVNAVTAQSNAPSIQSGVSFQWSVNQTVSTDPATIESVTVNSIVYQNYGIPIGYTLTQLGPNGHSSNNIRNNGAYTETTSASLTWNSSALASFQDLNLNHYFEATGNGQNICDNYTAEQTTNAQRQTLTYGTGIFASSSGIIAITERNANNCYHVELFGTPPGGGPEQSLGETFVNQTTTKWGFGGTGSSGNIGTPGAVNKPATGSDYWLSDRVLENNGTIGIALFYLDDIAPNGSIITKAQLTASTSDHADGKLFILTLPDQDKDGFSDVDDLDDDNDGILDIDECSDLGKTPLLNSDFEDLDITGGLDGGPTDVVPTTGIWKGDASNIPSWLSSDGTNNHLEIWHNTHGAGNDSGGQAFSGSQWAEVNATTNDGLYQDITTAPGDVLRWTFAHRKRTGYAGSAQEDVVRLLIGNPSGTMSSQGDYSSAGDASWTEHSGTYVVPAGQTTTRLTFTAISVASGGGTTSGNFVDNVQLYVLPNCEDTDGDGLPDRFDIDSDNDGIPDNIEAQSTLGYIAPSGVGFGITDVDQNGIDDNYGLGLVLEDTDGDGIPDFRDLDSDNDGLLDIEENGMANLIVSFTDLDSDGLDNLFEGSNLNDADDINDEIDDPTDLSVLPDVDGDLLTGGDLDYRDLFDGNPPSLATIDFDGVDDYLTGEFMLQGLQEVTIMAWIKITTISGVTDRTIAGEDVSCRIYRKHGNMPSFGMRLSSGVTNVLSGSSVNVGEWHHVAGKFDNTTGTQALYIDGELVSTVTNAAWVGETIEADSSLWNGKFEVGRLSRTGSSIQHFSGSIDEIRVFDVALTDNQIQQIVYQEIQNNSGNVSGKIIPKNIKDTATGNTLPWSNLMAYYPMTDIKTGITLDNSANSKTLALRNISTVQDQTAPMPYATANDGSWTTESTWLHGDVWDIENTSTNKDWSIVKIANEVTACHDFVTAGLIIDSGSTLTVHSDRLVENDLYLELNGTLDLEDDSQLVQTVNSDLVTSSTGKILRRQEGTSSPFRYNYWGSPVGALGATSLSDNNSASNNTNNSSYTLNMLKDEAKNNILFTSNYTANGNISTYWLYTYINGLTYWHWEYLDPNDPITPGVGYTQKGTGIGDSEQQYIFEGKPNNGTILIDVLDKGGPGSVANASKTEFLLANPYPSALDIHKFIDDNVGVIDGTLQLWQQWGGNTHYLDEYLGGYAQVNKTGSTRAYQFVGFYGSNNDAQDGSLVPTRYLPVGQGFITEIIADGQVEFNNSQRVFVKESDANGTYNNGSVFSKNSNSKNKGESNTNRKDQVDEMKRMRIELNSIKGPKTRRELLLGFSESTSDGYDYGYEALSADSSNNDLNLSLEGKNMNIMAYSPITSDKTIPLNFKSSGNNSFNIKITELENIDETQAIYLKDNLAGVYFDLTQKSGYSFTSAQGVFNKRFEIVFQKEGQVLGIDESIVEDSNIYFQNATNTLFVKKLNSTVSKLSLVNMRGQTVLELLNVSTEQLKNGIQFSNISTGAYVVCMRTEANEVLTKKVIVN</sequence>
<evidence type="ECO:0000259" key="5">
    <source>
        <dbReference type="SMART" id="SM00560"/>
    </source>
</evidence>
<reference evidence="6 7" key="1">
    <citation type="submission" date="2016-11" db="EMBL/GenBank/DDBJ databases">
        <authorList>
            <person name="Jaros S."/>
            <person name="Januszkiewicz K."/>
            <person name="Wedrychowicz H."/>
        </authorList>
    </citation>
    <scope>NUCLEOTIDE SEQUENCE [LARGE SCALE GENOMIC DNA]</scope>
    <source>
        <strain evidence="6 7">CGMCC 1.12213</strain>
    </source>
</reference>
<feature type="chain" id="PRO_5009915927" evidence="4">
    <location>
        <begin position="20"/>
        <end position="1521"/>
    </location>
</feature>
<dbReference type="InterPro" id="IPR013320">
    <property type="entry name" value="ConA-like_dom_sf"/>
</dbReference>
<evidence type="ECO:0000256" key="2">
    <source>
        <dbReference type="ARBA" id="ARBA00023157"/>
    </source>
</evidence>
<keyword evidence="1 4" id="KW-0732">Signal</keyword>
<evidence type="ECO:0000313" key="7">
    <source>
        <dbReference type="Proteomes" id="UP000184396"/>
    </source>
</evidence>
<gene>
    <name evidence="6" type="ORF">SAMN05216261_0742</name>
</gene>
<feature type="compositionally biased region" description="Low complexity" evidence="3">
    <location>
        <begin position="1265"/>
        <end position="1277"/>
    </location>
</feature>